<reference evidence="1" key="2">
    <citation type="journal article" date="2015" name="Gigascience">
        <title>Reconstructing a comprehensive transcriptome assembly of a white-pupal translocated strain of the pest fruit fly Bactrocera cucurbitae.</title>
        <authorList>
            <person name="Sim S.B."/>
            <person name="Calla B."/>
            <person name="Hall B."/>
            <person name="DeRego T."/>
            <person name="Geib S.M."/>
        </authorList>
    </citation>
    <scope>NUCLEOTIDE SEQUENCE</scope>
</reference>
<evidence type="ECO:0000313" key="1">
    <source>
        <dbReference type="EMBL" id="JAD14080.1"/>
    </source>
</evidence>
<accession>A0A0A1XT23</accession>
<reference evidence="1" key="1">
    <citation type="submission" date="2014-11" db="EMBL/GenBank/DDBJ databases">
        <authorList>
            <person name="Geib S."/>
        </authorList>
    </citation>
    <scope>NUCLEOTIDE SEQUENCE</scope>
</reference>
<organism evidence="1">
    <name type="scientific">Zeugodacus cucurbitae</name>
    <name type="common">Melon fruit fly</name>
    <name type="synonym">Bactrocera cucurbitae</name>
    <dbReference type="NCBI Taxonomy" id="28588"/>
    <lineage>
        <taxon>Eukaryota</taxon>
        <taxon>Metazoa</taxon>
        <taxon>Ecdysozoa</taxon>
        <taxon>Arthropoda</taxon>
        <taxon>Hexapoda</taxon>
        <taxon>Insecta</taxon>
        <taxon>Pterygota</taxon>
        <taxon>Neoptera</taxon>
        <taxon>Endopterygota</taxon>
        <taxon>Diptera</taxon>
        <taxon>Brachycera</taxon>
        <taxon>Muscomorpha</taxon>
        <taxon>Tephritoidea</taxon>
        <taxon>Tephritidae</taxon>
        <taxon>Zeugodacus</taxon>
        <taxon>Zeugodacus</taxon>
    </lineage>
</organism>
<name>A0A0A1XT23_ZEUCU</name>
<dbReference type="EMBL" id="GBXI01000212">
    <property type="protein sequence ID" value="JAD14080.1"/>
    <property type="molecule type" value="Transcribed_RNA"/>
</dbReference>
<proteinExistence type="predicted"/>
<protein>
    <submittedName>
        <fullName evidence="1">Protein phosphatase 2C homolog 2</fullName>
    </submittedName>
</protein>
<feature type="non-terminal residue" evidence="1">
    <location>
        <position position="1"/>
    </location>
</feature>
<feature type="non-terminal residue" evidence="1">
    <location>
        <position position="216"/>
    </location>
</feature>
<sequence length="216" mass="24640">IIDKSSVSNTKYSFSSFFIFLFMKSRPNGQMNSGIAYFLLIICGLCQLTHTAKLREGCESLLNSTWVNVCNGIITKDIKIKYKDQLTKVGTPYKIMSQAKHDFLITFFKSDMHDCAMIDINRNMTMTCAKTKLIKMKPKLFHCFNFGLQYLADLMDLCFDQSDRLTIPTSHGMFTVLHYGHKPPLVSAQVRLRSIDSFVVGFAVVLTAVFIRIKFI</sequence>
<dbReference type="AlphaFoldDB" id="A0A0A1XT23"/>
<gene>
    <name evidence="1" type="primary">PTC2</name>
    <name evidence="1" type="ORF">g.4232</name>
</gene>